<proteinExistence type="predicted"/>
<keyword evidence="2" id="KW-1185">Reference proteome</keyword>
<sequence length="114" mass="13347">MADEKTRAMKGCIKSGRGPWIVHRSTKDGVVTKYRFPSDSERQNNKQRERRRRAVTRKIFAGLRKHGNYKLPKHADTNDLLKALCEEAGWHVEEDGTIYRFKWMDYLGMLSFCA</sequence>
<protein>
    <submittedName>
        <fullName evidence="1">Uncharacterized protein</fullName>
    </submittedName>
</protein>
<reference evidence="2" key="1">
    <citation type="journal article" date="2016" name="Nat. Biotechnol.">
        <title>Sequencing wild and cultivated cassava and related species reveals extensive interspecific hybridization and genetic diversity.</title>
        <authorList>
            <person name="Bredeson J.V."/>
            <person name="Lyons J.B."/>
            <person name="Prochnik S.E."/>
            <person name="Wu G.A."/>
            <person name="Ha C.M."/>
            <person name="Edsinger-Gonzales E."/>
            <person name="Grimwood J."/>
            <person name="Schmutz J."/>
            <person name="Rabbi I.Y."/>
            <person name="Egesi C."/>
            <person name="Nauluvula P."/>
            <person name="Lebot V."/>
            <person name="Ndunguru J."/>
            <person name="Mkamilo G."/>
            <person name="Bart R.S."/>
            <person name="Setter T.L."/>
            <person name="Gleadow R.M."/>
            <person name="Kulakow P."/>
            <person name="Ferguson M.E."/>
            <person name="Rounsley S."/>
            <person name="Rokhsar D.S."/>
        </authorList>
    </citation>
    <scope>NUCLEOTIDE SEQUENCE [LARGE SCALE GENOMIC DNA]</scope>
    <source>
        <strain evidence="2">cv. AM560-2</strain>
    </source>
</reference>
<gene>
    <name evidence="1" type="ORF">MANES_08G096400v8</name>
</gene>
<comment type="caution">
    <text evidence="1">The sequence shown here is derived from an EMBL/GenBank/DDBJ whole genome shotgun (WGS) entry which is preliminary data.</text>
</comment>
<evidence type="ECO:0000313" key="2">
    <source>
        <dbReference type="Proteomes" id="UP000091857"/>
    </source>
</evidence>
<name>A0ACC8DBD2_MANES</name>
<organism evidence="1 2">
    <name type="scientific">Manihot esculenta</name>
    <name type="common">Cassava</name>
    <name type="synonym">Jatropha manihot</name>
    <dbReference type="NCBI Taxonomy" id="3983"/>
    <lineage>
        <taxon>Eukaryota</taxon>
        <taxon>Viridiplantae</taxon>
        <taxon>Streptophyta</taxon>
        <taxon>Embryophyta</taxon>
        <taxon>Tracheophyta</taxon>
        <taxon>Spermatophyta</taxon>
        <taxon>Magnoliopsida</taxon>
        <taxon>eudicotyledons</taxon>
        <taxon>Gunneridae</taxon>
        <taxon>Pentapetalae</taxon>
        <taxon>rosids</taxon>
        <taxon>fabids</taxon>
        <taxon>Malpighiales</taxon>
        <taxon>Euphorbiaceae</taxon>
        <taxon>Crotonoideae</taxon>
        <taxon>Manihoteae</taxon>
        <taxon>Manihot</taxon>
    </lineage>
</organism>
<accession>A0ACC8DBD2</accession>
<dbReference type="EMBL" id="CM004394">
    <property type="protein sequence ID" value="OAY44592.2"/>
    <property type="molecule type" value="Genomic_DNA"/>
</dbReference>
<evidence type="ECO:0000313" key="1">
    <source>
        <dbReference type="EMBL" id="OAY44592.2"/>
    </source>
</evidence>
<dbReference type="Proteomes" id="UP000091857">
    <property type="component" value="Chromosome 8"/>
</dbReference>